<sequence>MNWLGILFFLLTTQTKVLYTTAQEASATIILGVTDDSDGSDPVGELQAQAIGTGQDGTTFVVEALPTDPTEDTLTATIVEAATRVSVHMAGASESLSVQDDVVCDLNPTDLGASITCTEILAGNDDSTILFGTTMLETGPATITIVPITTPAPSPTTSDEKQSNGCIPSTRLNIFIFRAP</sequence>
<evidence type="ECO:0000256" key="1">
    <source>
        <dbReference type="SAM" id="SignalP"/>
    </source>
</evidence>
<organism evidence="2 3">
    <name type="scientific">Pyrrhoderma noxium</name>
    <dbReference type="NCBI Taxonomy" id="2282107"/>
    <lineage>
        <taxon>Eukaryota</taxon>
        <taxon>Fungi</taxon>
        <taxon>Dikarya</taxon>
        <taxon>Basidiomycota</taxon>
        <taxon>Agaricomycotina</taxon>
        <taxon>Agaricomycetes</taxon>
        <taxon>Hymenochaetales</taxon>
        <taxon>Hymenochaetaceae</taxon>
        <taxon>Pyrrhoderma</taxon>
    </lineage>
</organism>
<gene>
    <name evidence="2" type="ORF">PNOK_0417700</name>
</gene>
<keyword evidence="3" id="KW-1185">Reference proteome</keyword>
<comment type="caution">
    <text evidence="2">The sequence shown here is derived from an EMBL/GenBank/DDBJ whole genome shotgun (WGS) entry which is preliminary data.</text>
</comment>
<proteinExistence type="predicted"/>
<feature type="signal peptide" evidence="1">
    <location>
        <begin position="1"/>
        <end position="22"/>
    </location>
</feature>
<keyword evidence="1" id="KW-0732">Signal</keyword>
<dbReference type="EMBL" id="NBII01000004">
    <property type="protein sequence ID" value="PAV19244.1"/>
    <property type="molecule type" value="Genomic_DNA"/>
</dbReference>
<dbReference type="InParanoid" id="A0A286UIE5"/>
<evidence type="ECO:0000313" key="2">
    <source>
        <dbReference type="EMBL" id="PAV19244.1"/>
    </source>
</evidence>
<reference evidence="2 3" key="1">
    <citation type="journal article" date="2017" name="Mol. Ecol.">
        <title>Comparative and population genomic landscape of Phellinus noxius: A hypervariable fungus causing root rot in trees.</title>
        <authorList>
            <person name="Chung C.L."/>
            <person name="Lee T.J."/>
            <person name="Akiba M."/>
            <person name="Lee H.H."/>
            <person name="Kuo T.H."/>
            <person name="Liu D."/>
            <person name="Ke H.M."/>
            <person name="Yokoi T."/>
            <person name="Roa M.B."/>
            <person name="Lu M.J."/>
            <person name="Chang Y.Y."/>
            <person name="Ann P.J."/>
            <person name="Tsai J.N."/>
            <person name="Chen C.Y."/>
            <person name="Tzean S.S."/>
            <person name="Ota Y."/>
            <person name="Hattori T."/>
            <person name="Sahashi N."/>
            <person name="Liou R.F."/>
            <person name="Kikuchi T."/>
            <person name="Tsai I.J."/>
        </authorList>
    </citation>
    <scope>NUCLEOTIDE SEQUENCE [LARGE SCALE GENOMIC DNA]</scope>
    <source>
        <strain evidence="2 3">FFPRI411160</strain>
    </source>
</reference>
<accession>A0A286UIE5</accession>
<feature type="chain" id="PRO_5013554631" evidence="1">
    <location>
        <begin position="23"/>
        <end position="180"/>
    </location>
</feature>
<protein>
    <submittedName>
        <fullName evidence="2">Uncharacterized protein</fullName>
    </submittedName>
</protein>
<dbReference type="AlphaFoldDB" id="A0A286UIE5"/>
<name>A0A286UIE5_9AGAM</name>
<evidence type="ECO:0000313" key="3">
    <source>
        <dbReference type="Proteomes" id="UP000217199"/>
    </source>
</evidence>
<dbReference type="Proteomes" id="UP000217199">
    <property type="component" value="Unassembled WGS sequence"/>
</dbReference>